<comment type="caution">
    <text evidence="2">The sequence shown here is derived from an EMBL/GenBank/DDBJ whole genome shotgun (WGS) entry which is preliminary data.</text>
</comment>
<organism evidence="2 3">
    <name type="scientific">Micromonospora zhanjiangensis</name>
    <dbReference type="NCBI Taxonomy" id="1522057"/>
    <lineage>
        <taxon>Bacteria</taxon>
        <taxon>Bacillati</taxon>
        <taxon>Actinomycetota</taxon>
        <taxon>Actinomycetes</taxon>
        <taxon>Micromonosporales</taxon>
        <taxon>Micromonosporaceae</taxon>
        <taxon>Micromonospora</taxon>
    </lineage>
</organism>
<dbReference type="PANTHER" id="PTHR43317:SF1">
    <property type="entry name" value="THERMOSPERMINE SYNTHASE ACAULIS5"/>
    <property type="match status" value="1"/>
</dbReference>
<reference evidence="3" key="1">
    <citation type="journal article" date="2019" name="Int. J. Syst. Evol. Microbiol.">
        <title>The Global Catalogue of Microorganisms (GCM) 10K type strain sequencing project: providing services to taxonomists for standard genome sequencing and annotation.</title>
        <authorList>
            <consortium name="The Broad Institute Genomics Platform"/>
            <consortium name="The Broad Institute Genome Sequencing Center for Infectious Disease"/>
            <person name="Wu L."/>
            <person name="Ma J."/>
        </authorList>
    </citation>
    <scope>NUCLEOTIDE SEQUENCE [LARGE SCALE GENOMIC DNA]</scope>
    <source>
        <strain evidence="3">2902at01</strain>
    </source>
</reference>
<dbReference type="InterPro" id="IPR029063">
    <property type="entry name" value="SAM-dependent_MTases_sf"/>
</dbReference>
<dbReference type="PANTHER" id="PTHR43317">
    <property type="entry name" value="THERMOSPERMINE SYNTHASE ACAULIS5"/>
    <property type="match status" value="1"/>
</dbReference>
<gene>
    <name evidence="2" type="ORF">ACFOX0_25595</name>
</gene>
<dbReference type="Proteomes" id="UP001595868">
    <property type="component" value="Unassembled WGS sequence"/>
</dbReference>
<keyword evidence="1" id="KW-0620">Polyamine biosynthesis</keyword>
<evidence type="ECO:0000313" key="2">
    <source>
        <dbReference type="EMBL" id="MFC4109291.1"/>
    </source>
</evidence>
<evidence type="ECO:0000256" key="1">
    <source>
        <dbReference type="ARBA" id="ARBA00023115"/>
    </source>
</evidence>
<sequence length="272" mass="28835">MRRPEREPTGLAVRVDSGLAALVPDPARPGGRILLLDGVEQSYVDVTDPTYLHFDYVRRMASVIDTATPAGAPLRALHLGAGGLTLPRFVAATRPGSTQRVVDRDAELVELVRRALPAPAGDPTIVIADARAAVESASDAGFDLVLGDVYRAARMPGHVATAQFAAQVARVLRPDGLFVVNLTDLPPLAFSRTQVATLRHVFADVCLIADRRMVRGRQHGNVVLAAARRAGRLPVDRLAARAARDPVPGRVLHGADLAAFAAGARPSFDPPA</sequence>
<dbReference type="NCBIfam" id="NF037959">
    <property type="entry name" value="MFS_SpdSyn"/>
    <property type="match status" value="1"/>
</dbReference>
<keyword evidence="3" id="KW-1185">Reference proteome</keyword>
<evidence type="ECO:0000313" key="3">
    <source>
        <dbReference type="Proteomes" id="UP001595868"/>
    </source>
</evidence>
<dbReference type="SUPFAM" id="SSF53335">
    <property type="entry name" value="S-adenosyl-L-methionine-dependent methyltransferases"/>
    <property type="match status" value="1"/>
</dbReference>
<name>A0ABV8KTL1_9ACTN</name>
<dbReference type="CDD" id="cd02440">
    <property type="entry name" value="AdoMet_MTases"/>
    <property type="match status" value="1"/>
</dbReference>
<protein>
    <submittedName>
        <fullName evidence="2">Spermidine synthase</fullName>
    </submittedName>
</protein>
<proteinExistence type="predicted"/>
<dbReference type="EMBL" id="JBHSBN010000022">
    <property type="protein sequence ID" value="MFC4109291.1"/>
    <property type="molecule type" value="Genomic_DNA"/>
</dbReference>
<accession>A0ABV8KTL1</accession>
<dbReference type="RefSeq" id="WP_377550498.1">
    <property type="nucleotide sequence ID" value="NZ_JBHSBN010000022.1"/>
</dbReference>
<dbReference type="Gene3D" id="3.40.50.150">
    <property type="entry name" value="Vaccinia Virus protein VP39"/>
    <property type="match status" value="1"/>
</dbReference>